<evidence type="ECO:0000313" key="2">
    <source>
        <dbReference type="EMBL" id="KAK3283454.1"/>
    </source>
</evidence>
<feature type="compositionally biased region" description="Polar residues" evidence="1">
    <location>
        <begin position="143"/>
        <end position="160"/>
    </location>
</feature>
<feature type="region of interest" description="Disordered" evidence="1">
    <location>
        <begin position="125"/>
        <end position="176"/>
    </location>
</feature>
<keyword evidence="3" id="KW-1185">Reference proteome</keyword>
<proteinExistence type="predicted"/>
<feature type="region of interest" description="Disordered" evidence="1">
    <location>
        <begin position="211"/>
        <end position="305"/>
    </location>
</feature>
<comment type="caution">
    <text evidence="2">The sequence shown here is derived from an EMBL/GenBank/DDBJ whole genome shotgun (WGS) entry which is preliminary data.</text>
</comment>
<evidence type="ECO:0000313" key="3">
    <source>
        <dbReference type="Proteomes" id="UP001190700"/>
    </source>
</evidence>
<organism evidence="2 3">
    <name type="scientific">Cymbomonas tetramitiformis</name>
    <dbReference type="NCBI Taxonomy" id="36881"/>
    <lineage>
        <taxon>Eukaryota</taxon>
        <taxon>Viridiplantae</taxon>
        <taxon>Chlorophyta</taxon>
        <taxon>Pyramimonadophyceae</taxon>
        <taxon>Pyramimonadales</taxon>
        <taxon>Pyramimonadaceae</taxon>
        <taxon>Cymbomonas</taxon>
    </lineage>
</organism>
<name>A0AAE0GSB3_9CHLO</name>
<accession>A0AAE0GSB3</accession>
<dbReference type="AlphaFoldDB" id="A0AAE0GSB3"/>
<feature type="compositionally biased region" description="Polar residues" evidence="1">
    <location>
        <begin position="272"/>
        <end position="282"/>
    </location>
</feature>
<reference evidence="2 3" key="1">
    <citation type="journal article" date="2015" name="Genome Biol. Evol.">
        <title>Comparative Genomics of a Bacterivorous Green Alga Reveals Evolutionary Causalities and Consequences of Phago-Mixotrophic Mode of Nutrition.</title>
        <authorList>
            <person name="Burns J.A."/>
            <person name="Paasch A."/>
            <person name="Narechania A."/>
            <person name="Kim E."/>
        </authorList>
    </citation>
    <scope>NUCLEOTIDE SEQUENCE [LARGE SCALE GENOMIC DNA]</scope>
    <source>
        <strain evidence="2 3">PLY_AMNH</strain>
    </source>
</reference>
<dbReference type="Proteomes" id="UP001190700">
    <property type="component" value="Unassembled WGS sequence"/>
</dbReference>
<sequence length="305" mass="33031">VNPANTTLGIDDVRDMFFEDLKACGVLDPEGGTRLVPSSHLLSSERWATETSASPGTMGNMRLQTPHIRKKARNLMSVVSGRLFGKEHPLTSPASLENTLRRVAKVPQFSLRELEAKARGIFHSPVSSPLTRHSENHHFGSPGSINTSKQRSSPTLSYESSFGEAPGTPKYPASPYTSMDTRCSSFNGAHLHSRFTEDGLLPSEITRATANFDDGRVSRHSQGTSPSKVVRSPVKRVKTSPGSLQGTPKAGTAKAGTPKGPSVSFNDELETSPPNRTFQKQTEAPKPSFLQHLIRPSPKVAPEPE</sequence>
<feature type="non-terminal residue" evidence="2">
    <location>
        <position position="1"/>
    </location>
</feature>
<evidence type="ECO:0000256" key="1">
    <source>
        <dbReference type="SAM" id="MobiDB-lite"/>
    </source>
</evidence>
<dbReference type="EMBL" id="LGRX02002774">
    <property type="protein sequence ID" value="KAK3283454.1"/>
    <property type="molecule type" value="Genomic_DNA"/>
</dbReference>
<gene>
    <name evidence="2" type="ORF">CYMTET_8846</name>
</gene>
<protein>
    <submittedName>
        <fullName evidence="2">Uncharacterized protein</fullName>
    </submittedName>
</protein>